<sequence length="138" mass="16021">MSKHISIVFLFTLSLIFTSCSEKDIYTPLEMFDMAYKFDNTIEEVRIAAKDKDRHLECSDYPQEGCLKGSPKRFKVRLVEMIVVQYMTTRDSCRAAAKIGQWHARNWLLDDVTGEPVLEDFVKKVYKAKKPKTIESCN</sequence>
<proteinExistence type="predicted"/>
<keyword evidence="2" id="KW-1185">Reference proteome</keyword>
<name>A0ABY0IEF5_9BACT</name>
<dbReference type="Proteomes" id="UP000443582">
    <property type="component" value="Unassembled WGS sequence"/>
</dbReference>
<evidence type="ECO:0000313" key="1">
    <source>
        <dbReference type="EMBL" id="RZF20870.1"/>
    </source>
</evidence>
<gene>
    <name evidence="1" type="ORF">DAY19_12870</name>
</gene>
<evidence type="ECO:0008006" key="3">
    <source>
        <dbReference type="Google" id="ProtNLM"/>
    </source>
</evidence>
<protein>
    <recommendedName>
        <fullName evidence="3">Lipoprotein</fullName>
    </recommendedName>
</protein>
<dbReference type="EMBL" id="QDKL01000003">
    <property type="protein sequence ID" value="RZF20870.1"/>
    <property type="molecule type" value="Genomic_DNA"/>
</dbReference>
<organism evidence="1 2">
    <name type="scientific">Halobacteriovorax vibrionivorans</name>
    <dbReference type="NCBI Taxonomy" id="2152716"/>
    <lineage>
        <taxon>Bacteria</taxon>
        <taxon>Pseudomonadati</taxon>
        <taxon>Bdellovibrionota</taxon>
        <taxon>Bacteriovoracia</taxon>
        <taxon>Bacteriovoracales</taxon>
        <taxon>Halobacteriovoraceae</taxon>
        <taxon>Halobacteriovorax</taxon>
    </lineage>
</organism>
<reference evidence="2" key="1">
    <citation type="journal article" date="2019" name="Int. J. Syst. Evol. Microbiol.">
        <title>Halobacteriovorax valvorus sp. nov., a novel prokaryotic predator isolated from coastal seawater of China.</title>
        <authorList>
            <person name="Chen M.-X."/>
        </authorList>
    </citation>
    <scope>NUCLEOTIDE SEQUENCE [LARGE SCALE GENOMIC DNA]</scope>
    <source>
        <strain evidence="2">BL9</strain>
    </source>
</reference>
<dbReference type="RefSeq" id="WP_133296969.1">
    <property type="nucleotide sequence ID" value="NZ_QDKL01000003.1"/>
</dbReference>
<accession>A0ABY0IEF5</accession>
<dbReference type="PROSITE" id="PS51257">
    <property type="entry name" value="PROKAR_LIPOPROTEIN"/>
    <property type="match status" value="1"/>
</dbReference>
<evidence type="ECO:0000313" key="2">
    <source>
        <dbReference type="Proteomes" id="UP000443582"/>
    </source>
</evidence>
<comment type="caution">
    <text evidence="1">The sequence shown here is derived from an EMBL/GenBank/DDBJ whole genome shotgun (WGS) entry which is preliminary data.</text>
</comment>